<evidence type="ECO:0000313" key="1">
    <source>
        <dbReference type="EMBL" id="MCY4745381.1"/>
    </source>
</evidence>
<protein>
    <submittedName>
        <fullName evidence="1">Uncharacterized protein</fullName>
    </submittedName>
</protein>
<organism evidence="1 2">
    <name type="scientific">Roseateles hydrophilus</name>
    <dbReference type="NCBI Taxonomy" id="2975054"/>
    <lineage>
        <taxon>Bacteria</taxon>
        <taxon>Pseudomonadati</taxon>
        <taxon>Pseudomonadota</taxon>
        <taxon>Betaproteobacteria</taxon>
        <taxon>Burkholderiales</taxon>
        <taxon>Sphaerotilaceae</taxon>
        <taxon>Roseateles</taxon>
    </lineage>
</organism>
<dbReference type="Proteomes" id="UP001076464">
    <property type="component" value="Unassembled WGS sequence"/>
</dbReference>
<reference evidence="1" key="1">
    <citation type="submission" date="2022-08" db="EMBL/GenBank/DDBJ databases">
        <title>Genome sequencing of Pelomonas sp. UHG3.</title>
        <authorList>
            <person name="So Y."/>
        </authorList>
    </citation>
    <scope>NUCLEOTIDE SEQUENCE</scope>
    <source>
        <strain evidence="1">UHG3</strain>
    </source>
</reference>
<sequence length="151" mass="16283">MSLVLLAWSATAAQASVSCKINGNEIRVAEAMAHHNYSASGKKGASGHVSLFRLLTLDDSDGPTSSIELKTVDVSKPGDYRLSSEPGWTSRIRDRDDDQYVTSGRFRFTRFEPGQSGGRAVGTVEFTTGRASGSCSFDVVIQGINRDRFSS</sequence>
<name>A0ACC6CAE6_9BURK</name>
<evidence type="ECO:0000313" key="2">
    <source>
        <dbReference type="Proteomes" id="UP001076464"/>
    </source>
</evidence>
<comment type="caution">
    <text evidence="1">The sequence shown here is derived from an EMBL/GenBank/DDBJ whole genome shotgun (WGS) entry which is preliminary data.</text>
</comment>
<gene>
    <name evidence="1" type="ORF">NYO99_10405</name>
</gene>
<proteinExistence type="predicted"/>
<dbReference type="EMBL" id="JAPPUY010000002">
    <property type="protein sequence ID" value="MCY4745381.1"/>
    <property type="molecule type" value="Genomic_DNA"/>
</dbReference>
<accession>A0ACC6CAE6</accession>
<keyword evidence="2" id="KW-1185">Reference proteome</keyword>